<keyword evidence="2" id="KW-1185">Reference proteome</keyword>
<reference evidence="1 2" key="1">
    <citation type="submission" date="2021-01" db="EMBL/GenBank/DDBJ databases">
        <title>FDA dAtabase for Regulatory Grade micrObial Sequences (FDA-ARGOS): Supporting development and validation of Infectious Disease Dx tests.</title>
        <authorList>
            <person name="Blissenbach B."/>
            <person name="Krut O."/>
            <person name="Tallon L."/>
            <person name="Sadzewicz L."/>
            <person name="Zhao X."/>
            <person name="Boylan J."/>
            <person name="Ott S."/>
            <person name="Bowen H."/>
            <person name="Vavikolanu K."/>
            <person name="Mehta A."/>
            <person name="Aluvathingal J."/>
            <person name="Nadendla S."/>
            <person name="Yan Y."/>
            <person name="Sichtig H."/>
        </authorList>
    </citation>
    <scope>NUCLEOTIDE SEQUENCE [LARGE SCALE GENOMIC DNA]</scope>
    <source>
        <strain evidence="1 2">FDAARGOS_1081</strain>
    </source>
</reference>
<name>A0ABX7D2R5_SERLI</name>
<gene>
    <name evidence="1" type="ORF">I6I38_15425</name>
</gene>
<evidence type="ECO:0000313" key="2">
    <source>
        <dbReference type="Proteomes" id="UP000595237"/>
    </source>
</evidence>
<dbReference type="RefSeq" id="WP_201895513.1">
    <property type="nucleotide sequence ID" value="NZ_CP068148.1"/>
</dbReference>
<accession>A0ABX7D2R5</accession>
<dbReference type="EMBL" id="CP068148">
    <property type="protein sequence ID" value="QQU53723.1"/>
    <property type="molecule type" value="Genomic_DNA"/>
</dbReference>
<organism evidence="1 2">
    <name type="scientific">Serratia liquefaciens</name>
    <dbReference type="NCBI Taxonomy" id="614"/>
    <lineage>
        <taxon>Bacteria</taxon>
        <taxon>Pseudomonadati</taxon>
        <taxon>Pseudomonadota</taxon>
        <taxon>Gammaproteobacteria</taxon>
        <taxon>Enterobacterales</taxon>
        <taxon>Yersiniaceae</taxon>
        <taxon>Serratia</taxon>
    </lineage>
</organism>
<dbReference type="Proteomes" id="UP000595237">
    <property type="component" value="Chromosome"/>
</dbReference>
<sequence>MRSVKVLDAINALAKIQALAAAAGYLTSGEREEQLCFELVDLIEEIARRGAEAENE</sequence>
<evidence type="ECO:0000313" key="1">
    <source>
        <dbReference type="EMBL" id="QQU53723.1"/>
    </source>
</evidence>
<protein>
    <recommendedName>
        <fullName evidence="3">Relaxosome protein TraM</fullName>
    </recommendedName>
</protein>
<evidence type="ECO:0008006" key="3">
    <source>
        <dbReference type="Google" id="ProtNLM"/>
    </source>
</evidence>
<proteinExistence type="predicted"/>